<dbReference type="EMBL" id="CCKQ01011447">
    <property type="protein sequence ID" value="CDW83015.1"/>
    <property type="molecule type" value="Genomic_DNA"/>
</dbReference>
<name>A0A078AKW8_STYLE</name>
<feature type="compositionally biased region" description="Polar residues" evidence="1">
    <location>
        <begin position="484"/>
        <end position="494"/>
    </location>
</feature>
<dbReference type="Pfam" id="PF08239">
    <property type="entry name" value="SH3_3"/>
    <property type="match status" value="1"/>
</dbReference>
<gene>
    <name evidence="3" type="primary">Contig8197.g8746</name>
    <name evidence="3" type="ORF">STYLEM_12054</name>
</gene>
<dbReference type="InterPro" id="IPR003646">
    <property type="entry name" value="SH3-like_bac-type"/>
</dbReference>
<sequence>MILKEYCKNQRIEKLSWRKQSEMGNMRILFKNNKDKLSYKFVKKHCVDKKSFKDLEEIFIYELDEPLSILSKILSLPSTLNSLMKVDNKVIGIAYSPHNAAGHCIVVIMTDKIKVLIFAFVKYMFQENLQKVMIVQKAVQQRDLTALQSQCIKQPEQSPNVFQKSQISIIQEIEDKGLEQIASYMIFGRSQRLKSFELVDLIQQRDQEGQIDCQQFKDFMMKNQVITSEYIINQVIERLKQKKQPKKLLAKKFDQVIRPYINRFLKHDEIKITLMNVKKRIFEMEFTLSNFFVLCQINNSQELSLNRNYSTNQSQRRLVSPSVKTFNTTETNQRYREYIKIDQLFKGLYSIGYQIPLGEFNQMIAAFRVTKGKFLDREDFLRTMNQIIINAVIPKKQQNVDQIGDYLNSQNGISNLRQTKTAEGKGNDENEGNRSVVITPFKYNQSNSNLSNNGKQSAIMIGDYDDTLLNNINGNLSLQQLIQKKTRQSNTGRPQTAIKKGESKTSNEIKQDQYLSENKTKLSTKTNRHDHISEINYGFMDMSSPFQHGNITPLIFSPKQYKSPNAINNITQTKRPSSSYTTANKHEYMIQKFLEDSSSNIENVYIPQEFSHESPKSPSPQKNNFLLRSPSKQLDKAKKYISQLQGFKLDPQFKGPSQARCLGCNVFNGPGNNHDKLGRLEKDGVVNVLNRTIDQTWVQVKNANMIGWILASNIDFIPDRNVYKSFDKSYAQNKQKNEITTSMQNIMIRQEPKWGSKALIQLLANTPLKVKGWVPTEQLNINLRNSYKSEKRKTSQTISDYSETTFMNNSFFKPQGVDFLDSNMNHSFTNDGKMSDHSYFGVYDSKNAAGPYDKHQIDKLKSKELKEQASYKLMELRIQALCVDKQEKRKQELLWKFVQRFAKWPLVKGFKHWQYQTQVVKQRWKEFRHDVRSKYYEPRKLVTENIAKLKHNIIISNKESQIEYKSRQKFEQDMIKKTENELQIMKNIRVARMKERQEFKIAENKYLREKYKTIKTNRLRIDQV</sequence>
<feature type="compositionally biased region" description="Polar residues" evidence="1">
    <location>
        <begin position="512"/>
        <end position="525"/>
    </location>
</feature>
<organism evidence="3 4">
    <name type="scientific">Stylonychia lemnae</name>
    <name type="common">Ciliate</name>
    <dbReference type="NCBI Taxonomy" id="5949"/>
    <lineage>
        <taxon>Eukaryota</taxon>
        <taxon>Sar</taxon>
        <taxon>Alveolata</taxon>
        <taxon>Ciliophora</taxon>
        <taxon>Intramacronucleata</taxon>
        <taxon>Spirotrichea</taxon>
        <taxon>Stichotrichia</taxon>
        <taxon>Sporadotrichida</taxon>
        <taxon>Oxytrichidae</taxon>
        <taxon>Stylonychinae</taxon>
        <taxon>Stylonychia</taxon>
    </lineage>
</organism>
<evidence type="ECO:0000259" key="2">
    <source>
        <dbReference type="Pfam" id="PF08239"/>
    </source>
</evidence>
<dbReference type="InParanoid" id="A0A078AKW8"/>
<protein>
    <recommendedName>
        <fullName evidence="2">SH3b domain-containing protein</fullName>
    </recommendedName>
</protein>
<feature type="domain" description="SH3b" evidence="2">
    <location>
        <begin position="665"/>
        <end position="714"/>
    </location>
</feature>
<dbReference type="AlphaFoldDB" id="A0A078AKW8"/>
<feature type="region of interest" description="Disordered" evidence="1">
    <location>
        <begin position="484"/>
        <end position="527"/>
    </location>
</feature>
<feature type="compositionally biased region" description="Basic and acidic residues" evidence="1">
    <location>
        <begin position="499"/>
        <end position="511"/>
    </location>
</feature>
<keyword evidence="4" id="KW-1185">Reference proteome</keyword>
<accession>A0A078AKW8</accession>
<reference evidence="3 4" key="1">
    <citation type="submission" date="2014-06" db="EMBL/GenBank/DDBJ databases">
        <authorList>
            <person name="Swart Estienne"/>
        </authorList>
    </citation>
    <scope>NUCLEOTIDE SEQUENCE [LARGE SCALE GENOMIC DNA]</scope>
    <source>
        <strain evidence="3 4">130c</strain>
    </source>
</reference>
<evidence type="ECO:0000256" key="1">
    <source>
        <dbReference type="SAM" id="MobiDB-lite"/>
    </source>
</evidence>
<dbReference type="InterPro" id="IPR011992">
    <property type="entry name" value="EF-hand-dom_pair"/>
</dbReference>
<evidence type="ECO:0000313" key="3">
    <source>
        <dbReference type="EMBL" id="CDW83015.1"/>
    </source>
</evidence>
<dbReference type="Proteomes" id="UP000039865">
    <property type="component" value="Unassembled WGS sequence"/>
</dbReference>
<proteinExistence type="predicted"/>
<dbReference type="SUPFAM" id="SSF47473">
    <property type="entry name" value="EF-hand"/>
    <property type="match status" value="1"/>
</dbReference>
<evidence type="ECO:0000313" key="4">
    <source>
        <dbReference type="Proteomes" id="UP000039865"/>
    </source>
</evidence>